<dbReference type="PANTHER" id="PTHR31284:SF9">
    <property type="entry name" value="HAD SUPERFAMILY, SUBFAMILY IIIB ACID PHOSPHATASE"/>
    <property type="match status" value="1"/>
</dbReference>
<keyword evidence="3" id="KW-1185">Reference proteome</keyword>
<dbReference type="Proteomes" id="UP000436088">
    <property type="component" value="Unassembled WGS sequence"/>
</dbReference>
<gene>
    <name evidence="2" type="ORF">F3Y22_tig00000778pilonHSYRG00025</name>
</gene>
<dbReference type="SUPFAM" id="SSF56784">
    <property type="entry name" value="HAD-like"/>
    <property type="match status" value="1"/>
</dbReference>
<evidence type="ECO:0000313" key="2">
    <source>
        <dbReference type="EMBL" id="KAE8734036.1"/>
    </source>
</evidence>
<evidence type="ECO:0000256" key="1">
    <source>
        <dbReference type="ARBA" id="ARBA00022729"/>
    </source>
</evidence>
<dbReference type="AlphaFoldDB" id="A0A6A3CY39"/>
<dbReference type="PANTHER" id="PTHR31284">
    <property type="entry name" value="ACID PHOSPHATASE-LIKE PROTEIN"/>
    <property type="match status" value="1"/>
</dbReference>
<dbReference type="InterPro" id="IPR023214">
    <property type="entry name" value="HAD_sf"/>
</dbReference>
<name>A0A6A3CY39_HIBSY</name>
<dbReference type="InterPro" id="IPR005519">
    <property type="entry name" value="Acid_phosphat_B-like"/>
</dbReference>
<organism evidence="2 3">
    <name type="scientific">Hibiscus syriacus</name>
    <name type="common">Rose of Sharon</name>
    <dbReference type="NCBI Taxonomy" id="106335"/>
    <lineage>
        <taxon>Eukaryota</taxon>
        <taxon>Viridiplantae</taxon>
        <taxon>Streptophyta</taxon>
        <taxon>Embryophyta</taxon>
        <taxon>Tracheophyta</taxon>
        <taxon>Spermatophyta</taxon>
        <taxon>Magnoliopsida</taxon>
        <taxon>eudicotyledons</taxon>
        <taxon>Gunneridae</taxon>
        <taxon>Pentapetalae</taxon>
        <taxon>rosids</taxon>
        <taxon>malvids</taxon>
        <taxon>Malvales</taxon>
        <taxon>Malvaceae</taxon>
        <taxon>Malvoideae</taxon>
        <taxon>Hibiscus</taxon>
    </lineage>
</organism>
<keyword evidence="1" id="KW-0732">Signal</keyword>
<accession>A0A6A3CY39</accession>
<dbReference type="EMBL" id="VEPZ02000074">
    <property type="protein sequence ID" value="KAE8734036.1"/>
    <property type="molecule type" value="Genomic_DNA"/>
</dbReference>
<dbReference type="Gene3D" id="3.40.50.1000">
    <property type="entry name" value="HAD superfamily/HAD-like"/>
    <property type="match status" value="2"/>
</dbReference>
<reference evidence="2" key="1">
    <citation type="submission" date="2019-09" db="EMBL/GenBank/DDBJ databases">
        <title>Draft genome information of white flower Hibiscus syriacus.</title>
        <authorList>
            <person name="Kim Y.-M."/>
        </authorList>
    </citation>
    <scope>NUCLEOTIDE SEQUENCE [LARGE SCALE GENOMIC DNA]</scope>
    <source>
        <strain evidence="2">YM2019G1</strain>
    </source>
</reference>
<dbReference type="InterPro" id="IPR036412">
    <property type="entry name" value="HAD-like_sf"/>
</dbReference>
<proteinExistence type="predicted"/>
<protein>
    <submittedName>
        <fullName evidence="2">Acid phosphatase 1, putative isoform 3</fullName>
    </submittedName>
</protein>
<dbReference type="Pfam" id="PF03767">
    <property type="entry name" value="Acid_phosphat_B"/>
    <property type="match status" value="1"/>
</dbReference>
<evidence type="ECO:0000313" key="3">
    <source>
        <dbReference type="Proteomes" id="UP000436088"/>
    </source>
</evidence>
<comment type="caution">
    <text evidence="2">The sequence shown here is derived from an EMBL/GenBank/DDBJ whole genome shotgun (WGS) entry which is preliminary data.</text>
</comment>
<sequence length="176" mass="19550">MCLHLQNSRNSREVIYDPGAACGIIHGETGERDIHIFLLTIFSKAIGTKPFWRTSRAADRCEPYDPWGFKAWAMKAECPAIAAVLGLFQKLVDSGFKVFLITGRDEETLALPPSIICIAKDSWAMKGTEDSKEECGGLQVCNSEALMEQGYRIWGNVGDQWTDLQGECSGNRTFKP</sequence>